<dbReference type="PANTHER" id="PTHR34139:SF1">
    <property type="entry name" value="RNASE MJ1380-RELATED"/>
    <property type="match status" value="1"/>
</dbReference>
<dbReference type="Proteomes" id="UP000604066">
    <property type="component" value="Unassembled WGS sequence"/>
</dbReference>
<gene>
    <name evidence="6" type="ORF">HDG70_001442</name>
</gene>
<dbReference type="InterPro" id="IPR051813">
    <property type="entry name" value="HepT_RNase_toxin"/>
</dbReference>
<name>A0ABX2RAW2_9THEO</name>
<keyword evidence="4" id="KW-0547">Nucleotide-binding</keyword>
<sequence>MRDYKLYLSDILESAKKILDYTKNITYDEFMLDSKTIDAVVRNLEIIGKQRIKFPKK</sequence>
<comment type="caution">
    <text evidence="6">The sequence shown here is derived from an EMBL/GenBank/DDBJ whole genome shotgun (WGS) entry which is preliminary data.</text>
</comment>
<keyword evidence="1" id="KW-0597">Phosphoprotein</keyword>
<protein>
    <submittedName>
        <fullName evidence="6">Uncharacterized protein with HEPN domain</fullName>
    </submittedName>
</protein>
<keyword evidence="2" id="KW-1277">Toxin-antitoxin system</keyword>
<proteinExistence type="predicted"/>
<reference evidence="6 7" key="1">
    <citation type="submission" date="2020-07" db="EMBL/GenBank/DDBJ databases">
        <title>Genomic Encyclopedia of Type Strains, Phase III (KMG-III): the genomes of soil and plant-associated and newly described type strains.</title>
        <authorList>
            <person name="Whitman W."/>
        </authorList>
    </citation>
    <scope>NUCLEOTIDE SEQUENCE [LARGE SCALE GENOMIC DNA]</scope>
    <source>
        <strain evidence="6 7">DSM 11255</strain>
    </source>
</reference>
<evidence type="ECO:0000256" key="4">
    <source>
        <dbReference type="ARBA" id="ARBA00022741"/>
    </source>
</evidence>
<keyword evidence="5" id="KW-0378">Hydrolase</keyword>
<dbReference type="InterPro" id="IPR008201">
    <property type="entry name" value="HepT-like"/>
</dbReference>
<organism evidence="6 7">
    <name type="scientific">Carboxydothermus ferrireducens DSM 11255</name>
    <dbReference type="NCBI Taxonomy" id="1119529"/>
    <lineage>
        <taxon>Bacteria</taxon>
        <taxon>Bacillati</taxon>
        <taxon>Bacillota</taxon>
        <taxon>Clostridia</taxon>
        <taxon>Thermoanaerobacterales</taxon>
        <taxon>Thermoanaerobacteraceae</taxon>
        <taxon>Carboxydothermus</taxon>
    </lineage>
</organism>
<keyword evidence="3" id="KW-0540">Nuclease</keyword>
<dbReference type="PANTHER" id="PTHR34139">
    <property type="entry name" value="UPF0331 PROTEIN MJ0127"/>
    <property type="match status" value="1"/>
</dbReference>
<dbReference type="Pfam" id="PF01934">
    <property type="entry name" value="HepT-like"/>
    <property type="match status" value="1"/>
</dbReference>
<evidence type="ECO:0000256" key="2">
    <source>
        <dbReference type="ARBA" id="ARBA00022649"/>
    </source>
</evidence>
<keyword evidence="7" id="KW-1185">Reference proteome</keyword>
<evidence type="ECO:0000256" key="1">
    <source>
        <dbReference type="ARBA" id="ARBA00022553"/>
    </source>
</evidence>
<dbReference type="EMBL" id="JACCBS010000002">
    <property type="protein sequence ID" value="NYE57727.1"/>
    <property type="molecule type" value="Genomic_DNA"/>
</dbReference>
<evidence type="ECO:0000313" key="6">
    <source>
        <dbReference type="EMBL" id="NYE57727.1"/>
    </source>
</evidence>
<evidence type="ECO:0000256" key="3">
    <source>
        <dbReference type="ARBA" id="ARBA00022722"/>
    </source>
</evidence>
<evidence type="ECO:0000313" key="7">
    <source>
        <dbReference type="Proteomes" id="UP000604066"/>
    </source>
</evidence>
<accession>A0ABX2RAW2</accession>
<evidence type="ECO:0000256" key="5">
    <source>
        <dbReference type="ARBA" id="ARBA00022801"/>
    </source>
</evidence>